<keyword evidence="3 6" id="KW-0812">Transmembrane</keyword>
<sequence length="410" mass="46856">MKWSSGVSMRSRSLNVAGTLFMAVNQWLQVILITRLLGLYEVGLFTYFLALMGPLVLFTRFSLARLVPTQKKLAYDYIVFKKFREVMNVSFIGVSILLILFVDLNLYESLCLFIFVLFRFYENKEEFIYTENIAESRVYVLGLSRIIRSIVIIILFTSSILIFESLFMAILSLLVSQMLVYHLFDRRFSVSGKRPDAVMTFKHFKNIFLLGMGLAVVELISSLVTNIPRYVLEHFHSVEVLGVFATIMYFTIITNNVVVAINEGVIAALAREATVSPSKFYRSFFKLCGVFLVLIIIGEIILIFFGNDILVLVYGPEFIGYQREMVLLGVLLFFIVYTTLLEMALNIFNLYMHQVVMQTMTLIATVILSLLVIIPFGLTGAFIVGIVTHAILMMMQIGVLMHDRKVKRRP</sequence>
<feature type="transmembrane region" description="Helical" evidence="6">
    <location>
        <begin position="355"/>
        <end position="374"/>
    </location>
</feature>
<evidence type="ECO:0000256" key="4">
    <source>
        <dbReference type="ARBA" id="ARBA00022989"/>
    </source>
</evidence>
<dbReference type="PANTHER" id="PTHR30250:SF11">
    <property type="entry name" value="O-ANTIGEN TRANSPORTER-RELATED"/>
    <property type="match status" value="1"/>
</dbReference>
<dbReference type="STRING" id="1123231.SAMN02745189_00891"/>
<feature type="transmembrane region" description="Helical" evidence="6">
    <location>
        <begin position="138"/>
        <end position="160"/>
    </location>
</feature>
<feature type="transmembrane region" description="Helical" evidence="6">
    <location>
        <begin position="247"/>
        <end position="271"/>
    </location>
</feature>
<evidence type="ECO:0000256" key="1">
    <source>
        <dbReference type="ARBA" id="ARBA00004651"/>
    </source>
</evidence>
<feature type="transmembrane region" description="Helical" evidence="6">
    <location>
        <begin position="166"/>
        <end position="184"/>
    </location>
</feature>
<evidence type="ECO:0000313" key="8">
    <source>
        <dbReference type="Proteomes" id="UP000184206"/>
    </source>
</evidence>
<protein>
    <submittedName>
        <fullName evidence="7">Membrane protein involved in the export of O-antigen and teichoic acid</fullName>
    </submittedName>
</protein>
<evidence type="ECO:0000256" key="6">
    <source>
        <dbReference type="SAM" id="Phobius"/>
    </source>
</evidence>
<dbReference type="PANTHER" id="PTHR30250">
    <property type="entry name" value="PST FAMILY PREDICTED COLANIC ACID TRANSPORTER"/>
    <property type="match status" value="1"/>
</dbReference>
<proteinExistence type="predicted"/>
<organism evidence="7 8">
    <name type="scientific">Lacicoccus alkaliphilus DSM 16010</name>
    <dbReference type="NCBI Taxonomy" id="1123231"/>
    <lineage>
        <taxon>Bacteria</taxon>
        <taxon>Bacillati</taxon>
        <taxon>Bacillota</taxon>
        <taxon>Bacilli</taxon>
        <taxon>Bacillales</taxon>
        <taxon>Salinicoccaceae</taxon>
        <taxon>Lacicoccus</taxon>
    </lineage>
</organism>
<dbReference type="GO" id="GO:0005886">
    <property type="term" value="C:plasma membrane"/>
    <property type="evidence" value="ECO:0007669"/>
    <property type="project" value="UniProtKB-SubCell"/>
</dbReference>
<feature type="transmembrane region" description="Helical" evidence="6">
    <location>
        <begin position="20"/>
        <end position="37"/>
    </location>
</feature>
<evidence type="ECO:0000256" key="2">
    <source>
        <dbReference type="ARBA" id="ARBA00022475"/>
    </source>
</evidence>
<evidence type="ECO:0000256" key="5">
    <source>
        <dbReference type="ARBA" id="ARBA00023136"/>
    </source>
</evidence>
<keyword evidence="4 6" id="KW-1133">Transmembrane helix</keyword>
<feature type="transmembrane region" description="Helical" evidence="6">
    <location>
        <begin position="380"/>
        <end position="401"/>
    </location>
</feature>
<dbReference type="RefSeq" id="WP_245772741.1">
    <property type="nucleotide sequence ID" value="NZ_FRCF01000002.1"/>
</dbReference>
<evidence type="ECO:0000256" key="3">
    <source>
        <dbReference type="ARBA" id="ARBA00022692"/>
    </source>
</evidence>
<feature type="transmembrane region" description="Helical" evidence="6">
    <location>
        <begin position="91"/>
        <end position="118"/>
    </location>
</feature>
<keyword evidence="2" id="KW-1003">Cell membrane</keyword>
<reference evidence="7 8" key="1">
    <citation type="submission" date="2016-11" db="EMBL/GenBank/DDBJ databases">
        <authorList>
            <person name="Jaros S."/>
            <person name="Januszkiewicz K."/>
            <person name="Wedrychowicz H."/>
        </authorList>
    </citation>
    <scope>NUCLEOTIDE SEQUENCE [LARGE SCALE GENOMIC DNA]</scope>
    <source>
        <strain evidence="7 8">DSM 16010</strain>
    </source>
</reference>
<gene>
    <name evidence="7" type="ORF">SAMN02745189_00891</name>
</gene>
<feature type="transmembrane region" description="Helical" evidence="6">
    <location>
        <begin position="207"/>
        <end position="227"/>
    </location>
</feature>
<dbReference type="InterPro" id="IPR050833">
    <property type="entry name" value="Poly_Biosynth_Transport"/>
</dbReference>
<evidence type="ECO:0000313" key="7">
    <source>
        <dbReference type="EMBL" id="SHL70686.1"/>
    </source>
</evidence>
<dbReference type="EMBL" id="FRCF01000002">
    <property type="protein sequence ID" value="SHL70686.1"/>
    <property type="molecule type" value="Genomic_DNA"/>
</dbReference>
<dbReference type="Proteomes" id="UP000184206">
    <property type="component" value="Unassembled WGS sequence"/>
</dbReference>
<dbReference type="AlphaFoldDB" id="A0A1M7CTY0"/>
<keyword evidence="5 6" id="KW-0472">Membrane</keyword>
<feature type="transmembrane region" description="Helical" evidence="6">
    <location>
        <begin position="325"/>
        <end position="348"/>
    </location>
</feature>
<comment type="subcellular location">
    <subcellularLocation>
        <location evidence="1">Cell membrane</location>
        <topology evidence="1">Multi-pass membrane protein</topology>
    </subcellularLocation>
</comment>
<feature type="transmembrane region" description="Helical" evidence="6">
    <location>
        <begin position="44"/>
        <end position="63"/>
    </location>
</feature>
<name>A0A1M7CTY0_9BACL</name>
<accession>A0A1M7CTY0</accession>
<keyword evidence="8" id="KW-1185">Reference proteome</keyword>
<feature type="transmembrane region" description="Helical" evidence="6">
    <location>
        <begin position="283"/>
        <end position="305"/>
    </location>
</feature>